<feature type="domain" description="Cytochrome c" evidence="8">
    <location>
        <begin position="276"/>
        <end position="453"/>
    </location>
</feature>
<evidence type="ECO:0000313" key="10">
    <source>
        <dbReference type="Proteomes" id="UP000032668"/>
    </source>
</evidence>
<dbReference type="PANTHER" id="PTHR30600:SF10">
    <property type="entry name" value="BLL6722 PROTEIN"/>
    <property type="match status" value="1"/>
</dbReference>
<evidence type="ECO:0000259" key="8">
    <source>
        <dbReference type="PROSITE" id="PS51007"/>
    </source>
</evidence>
<dbReference type="InterPro" id="IPR051395">
    <property type="entry name" value="Cytochrome_c_Peroxidase/MauG"/>
</dbReference>
<keyword evidence="9" id="KW-0575">Peroxidase</keyword>
<reference evidence="9 10" key="1">
    <citation type="submission" date="2012-11" db="EMBL/GenBank/DDBJ databases">
        <title>Whole genome sequence of Acidocella aminolytica 101 = DSM 11237.</title>
        <authorList>
            <person name="Azuma Y."/>
            <person name="Higashiura N."/>
            <person name="Hirakawa H."/>
            <person name="Matsushita K."/>
        </authorList>
    </citation>
    <scope>NUCLEOTIDE SEQUENCE [LARGE SCALE GENOMIC DNA]</scope>
    <source>
        <strain evidence="10">101 / DSM 11237</strain>
    </source>
</reference>
<organism evidence="9 10">
    <name type="scientific">Acidocella aminolytica 101 = DSM 11237</name>
    <dbReference type="NCBI Taxonomy" id="1120923"/>
    <lineage>
        <taxon>Bacteria</taxon>
        <taxon>Pseudomonadati</taxon>
        <taxon>Pseudomonadota</taxon>
        <taxon>Alphaproteobacteria</taxon>
        <taxon>Acetobacterales</taxon>
        <taxon>Acidocellaceae</taxon>
        <taxon>Acidocella</taxon>
    </lineage>
</organism>
<dbReference type="InterPro" id="IPR004852">
    <property type="entry name" value="Di-haem_cyt_c_peroxidsae"/>
</dbReference>
<dbReference type="GO" id="GO:0004130">
    <property type="term" value="F:cytochrome-c peroxidase activity"/>
    <property type="evidence" value="ECO:0007669"/>
    <property type="project" value="TreeGrafter"/>
</dbReference>
<evidence type="ECO:0000256" key="7">
    <source>
        <dbReference type="PROSITE-ProRule" id="PRU00433"/>
    </source>
</evidence>
<dbReference type="Gene3D" id="1.10.760.10">
    <property type="entry name" value="Cytochrome c-like domain"/>
    <property type="match status" value="2"/>
</dbReference>
<evidence type="ECO:0000256" key="6">
    <source>
        <dbReference type="ARBA" id="ARBA00023004"/>
    </source>
</evidence>
<dbReference type="InterPro" id="IPR009056">
    <property type="entry name" value="Cyt_c-like_dom"/>
</dbReference>
<dbReference type="STRING" id="1120923.SAMN02746095_00405"/>
<keyword evidence="6 7" id="KW-0408">Iron</keyword>
<evidence type="ECO:0000256" key="5">
    <source>
        <dbReference type="ARBA" id="ARBA00023002"/>
    </source>
</evidence>
<keyword evidence="4" id="KW-0732">Signal</keyword>
<dbReference type="RefSeq" id="WP_052948302.1">
    <property type="nucleotide sequence ID" value="NZ_BANC01000020.1"/>
</dbReference>
<comment type="caution">
    <text evidence="9">The sequence shown here is derived from an EMBL/GenBank/DDBJ whole genome shotgun (WGS) entry which is preliminary data.</text>
</comment>
<protein>
    <submittedName>
        <fullName evidence="9">Cytochrome c peroxidase/methylamine utilization protein MauG</fullName>
    </submittedName>
</protein>
<keyword evidence="5" id="KW-0560">Oxidoreductase</keyword>
<accession>A0A0D6PDH8</accession>
<dbReference type="Proteomes" id="UP000032668">
    <property type="component" value="Unassembled WGS sequence"/>
</dbReference>
<dbReference type="PANTHER" id="PTHR30600">
    <property type="entry name" value="CYTOCHROME C PEROXIDASE-RELATED"/>
    <property type="match status" value="1"/>
</dbReference>
<dbReference type="InterPro" id="IPR036909">
    <property type="entry name" value="Cyt_c-like_dom_sf"/>
</dbReference>
<evidence type="ECO:0000256" key="4">
    <source>
        <dbReference type="ARBA" id="ARBA00022729"/>
    </source>
</evidence>
<dbReference type="OrthoDB" id="9805202at2"/>
<dbReference type="GO" id="GO:0030313">
    <property type="term" value="C:cell envelope"/>
    <property type="evidence" value="ECO:0007669"/>
    <property type="project" value="UniProtKB-SubCell"/>
</dbReference>
<keyword evidence="3 7" id="KW-0479">Metal-binding</keyword>
<sequence>MRIFTSLVLVLTLGVCAAGVWVLRGPIPVSYWLSNPAASFQLAQGENPNPIQLVRPVPPTQLSAMAELGEKVFYDPSLSGSGKLSCSSCHDPAKHYGPPTASPVAYGGPDLKSPGVRAVPSLAYLNFQRNFYIGPEPPGDFDVMPTLPQVAKAAIHSTRIAKTAHDTAQSVSNFVPAGGLFWDGRANTLQQQAMGPLTSPFEMDGGTIQAVAAKLQAAPYADMFKKLFGNGIFSDPQLTVSEAMFAVARYQIENQDFHPFTSKYDYWLEGKARMTWAEMRGYMLFNNPKKGDCGACHLDQPTPDHRPPLFTDTQYEALGVPRNPHIPANKNPNYYDMGLCGPYRTDLKNQTQYCGMFLTPTLRNVATRDVFFHNGYYHNLHDVVEFYNLRDVEPGKIYPTGPNGKVEKFNDLPHKYWGNIDHTDPPLNRKLGEKPALTSQEVNDIVAFLKTLTDGYKQKGG</sequence>
<dbReference type="AlphaFoldDB" id="A0A0D6PDH8"/>
<comment type="subcellular location">
    <subcellularLocation>
        <location evidence="1">Cell envelope</location>
    </subcellularLocation>
</comment>
<evidence type="ECO:0000256" key="1">
    <source>
        <dbReference type="ARBA" id="ARBA00004196"/>
    </source>
</evidence>
<keyword evidence="10" id="KW-1185">Reference proteome</keyword>
<dbReference type="SUPFAM" id="SSF46626">
    <property type="entry name" value="Cytochrome c"/>
    <property type="match status" value="2"/>
</dbReference>
<evidence type="ECO:0000313" key="9">
    <source>
        <dbReference type="EMBL" id="GAN79411.1"/>
    </source>
</evidence>
<name>A0A0D6PDH8_9PROT</name>
<keyword evidence="2 7" id="KW-0349">Heme</keyword>
<dbReference type="GO" id="GO:0009055">
    <property type="term" value="F:electron transfer activity"/>
    <property type="evidence" value="ECO:0007669"/>
    <property type="project" value="InterPro"/>
</dbReference>
<dbReference type="EMBL" id="BANC01000020">
    <property type="protein sequence ID" value="GAN79411.1"/>
    <property type="molecule type" value="Genomic_DNA"/>
</dbReference>
<dbReference type="GO" id="GO:0020037">
    <property type="term" value="F:heme binding"/>
    <property type="evidence" value="ECO:0007669"/>
    <property type="project" value="InterPro"/>
</dbReference>
<dbReference type="Pfam" id="PF03150">
    <property type="entry name" value="CCP_MauG"/>
    <property type="match status" value="1"/>
</dbReference>
<gene>
    <name evidence="9" type="ORF">Aam_020_175</name>
</gene>
<evidence type="ECO:0000256" key="2">
    <source>
        <dbReference type="ARBA" id="ARBA00022617"/>
    </source>
</evidence>
<feature type="domain" description="Cytochrome c" evidence="8">
    <location>
        <begin position="64"/>
        <end position="231"/>
    </location>
</feature>
<dbReference type="PROSITE" id="PS51007">
    <property type="entry name" value="CYTC"/>
    <property type="match status" value="2"/>
</dbReference>
<evidence type="ECO:0000256" key="3">
    <source>
        <dbReference type="ARBA" id="ARBA00022723"/>
    </source>
</evidence>
<proteinExistence type="predicted"/>
<dbReference type="GO" id="GO:0046872">
    <property type="term" value="F:metal ion binding"/>
    <property type="evidence" value="ECO:0007669"/>
    <property type="project" value="UniProtKB-KW"/>
</dbReference>